<evidence type="ECO:0000313" key="2">
    <source>
        <dbReference type="Proteomes" id="UP000010931"/>
    </source>
</evidence>
<dbReference type="Proteomes" id="UP000010931">
    <property type="component" value="Unassembled WGS sequence"/>
</dbReference>
<dbReference type="PATRIC" id="fig|698760.3.peg.3604"/>
<dbReference type="RefSeq" id="WP_006377165.1">
    <property type="nucleotide sequence ID" value="NZ_AEJB01000272.1"/>
</dbReference>
<reference evidence="1 2" key="1">
    <citation type="journal article" date="2011" name="Plasmid">
        <title>Streptomyces turgidiscabies Car8 contains a modular pathogenicity island that shares virulence genes with other actinobacterial plant pathogens.</title>
        <authorList>
            <person name="Huguet-Tapia J.C."/>
            <person name="Badger J.H."/>
            <person name="Loria R."/>
            <person name="Pettis G.S."/>
        </authorList>
    </citation>
    <scope>NUCLEOTIDE SEQUENCE [LARGE SCALE GENOMIC DNA]</scope>
    <source>
        <strain evidence="1 2">Car8</strain>
    </source>
</reference>
<dbReference type="AlphaFoldDB" id="L7F957"/>
<dbReference type="EMBL" id="AEJB01000272">
    <property type="protein sequence ID" value="ELP67639.1"/>
    <property type="molecule type" value="Genomic_DNA"/>
</dbReference>
<accession>L7F957</accession>
<sequence>MVTFTDIARLAVEHGFTGHLTRQGVRKMADTDPAWPVPEEQWMKIGNSWAMPWAPVKKYLAERTWAGRGPSKQPPAAK</sequence>
<gene>
    <name evidence="1" type="ORF">STRTUCAR8_08591</name>
</gene>
<proteinExistence type="predicted"/>
<organism evidence="1 2">
    <name type="scientific">Streptomyces turgidiscabies (strain Car8)</name>
    <dbReference type="NCBI Taxonomy" id="698760"/>
    <lineage>
        <taxon>Bacteria</taxon>
        <taxon>Bacillati</taxon>
        <taxon>Actinomycetota</taxon>
        <taxon>Actinomycetes</taxon>
        <taxon>Kitasatosporales</taxon>
        <taxon>Streptomycetaceae</taxon>
        <taxon>Streptomyces</taxon>
    </lineage>
</organism>
<evidence type="ECO:0000313" key="1">
    <source>
        <dbReference type="EMBL" id="ELP67639.1"/>
    </source>
</evidence>
<protein>
    <submittedName>
        <fullName evidence="1">Uncharacterized protein</fullName>
    </submittedName>
</protein>
<comment type="caution">
    <text evidence="1">The sequence shown here is derived from an EMBL/GenBank/DDBJ whole genome shotgun (WGS) entry which is preliminary data.</text>
</comment>
<name>L7F957_STRT8</name>
<keyword evidence="2" id="KW-1185">Reference proteome</keyword>